<evidence type="ECO:0000313" key="3">
    <source>
        <dbReference type="EMBL" id="SCL30448.1"/>
    </source>
</evidence>
<feature type="chain" id="PRO_5008745908" evidence="1">
    <location>
        <begin position="24"/>
        <end position="297"/>
    </location>
</feature>
<evidence type="ECO:0000256" key="1">
    <source>
        <dbReference type="SAM" id="SignalP"/>
    </source>
</evidence>
<dbReference type="PROSITE" id="PS51257">
    <property type="entry name" value="PROKAR_LIPOPROTEIN"/>
    <property type="match status" value="1"/>
</dbReference>
<feature type="signal peptide" evidence="1">
    <location>
        <begin position="1"/>
        <end position="23"/>
    </location>
</feature>
<sequence length="297" mass="32602">MRRWLRACALGVVAALAVTGCGAPEGTDGDLTDDWPAVTEPVIFQPENGVCHQVRAKAKVGYLSSYGPVPCDQWHEAETVHVGTLPAEHRDRATPPPAGSPARRAAHAECEKAANRALGGDWRTGRTFVDAVFPSEYGWRGGARWFRCDVGEIATLHNPYAKPRTSSIRGALAGDAPLAHRCFNPQKTGDDITAMEAVSCDSRHHAEFVGLYRETVKDHADLDDNQRARRRCRPLIAKYIGVPNNATVAVQSGFITYYPTEELWQDGTRTVQCFLWFPSRDLTRSLKGGGPRALPVR</sequence>
<organism evidence="3 4">
    <name type="scientific">Micromonospora pallida</name>
    <dbReference type="NCBI Taxonomy" id="145854"/>
    <lineage>
        <taxon>Bacteria</taxon>
        <taxon>Bacillati</taxon>
        <taxon>Actinomycetota</taxon>
        <taxon>Actinomycetes</taxon>
        <taxon>Micromonosporales</taxon>
        <taxon>Micromonosporaceae</taxon>
        <taxon>Micromonospora</taxon>
    </lineage>
</organism>
<reference evidence="4" key="1">
    <citation type="submission" date="2016-06" db="EMBL/GenBank/DDBJ databases">
        <authorList>
            <person name="Varghese N."/>
            <person name="Submissions Spin"/>
        </authorList>
    </citation>
    <scope>NUCLEOTIDE SEQUENCE [LARGE SCALE GENOMIC DNA]</scope>
    <source>
        <strain evidence="4">DSM 43817</strain>
    </source>
</reference>
<dbReference type="EMBL" id="FMHW01000002">
    <property type="protein sequence ID" value="SCL30448.1"/>
    <property type="molecule type" value="Genomic_DNA"/>
</dbReference>
<gene>
    <name evidence="3" type="ORF">GA0074692_2928</name>
</gene>
<dbReference type="Proteomes" id="UP000198959">
    <property type="component" value="Unassembled WGS sequence"/>
</dbReference>
<dbReference type="Pfam" id="PF13845">
    <property type="entry name" value="Septum_form"/>
    <property type="match status" value="1"/>
</dbReference>
<dbReference type="OrthoDB" id="3381205at2"/>
<feature type="domain" description="Septum formation-related" evidence="2">
    <location>
        <begin position="49"/>
        <end position="273"/>
    </location>
</feature>
<evidence type="ECO:0000259" key="2">
    <source>
        <dbReference type="Pfam" id="PF13845"/>
    </source>
</evidence>
<accession>A0A1C6SM07</accession>
<keyword evidence="4" id="KW-1185">Reference proteome</keyword>
<dbReference type="AlphaFoldDB" id="A0A1C6SM07"/>
<keyword evidence="1" id="KW-0732">Signal</keyword>
<dbReference type="RefSeq" id="WP_091644759.1">
    <property type="nucleotide sequence ID" value="NZ_FMHW01000002.1"/>
</dbReference>
<protein>
    <submittedName>
        <fullName evidence="3">Septum formation</fullName>
    </submittedName>
</protein>
<evidence type="ECO:0000313" key="4">
    <source>
        <dbReference type="Proteomes" id="UP000198959"/>
    </source>
</evidence>
<proteinExistence type="predicted"/>
<name>A0A1C6SM07_9ACTN</name>
<dbReference type="STRING" id="145854.GA0074692_2928"/>
<dbReference type="InterPro" id="IPR026004">
    <property type="entry name" value="Septum_form"/>
</dbReference>